<protein>
    <submittedName>
        <fullName evidence="3">SDR family NAD(P)-dependent oxidoreductase</fullName>
        <ecNumber evidence="3">1.1.1.-</ecNumber>
    </submittedName>
</protein>
<comment type="similarity">
    <text evidence="1">Belongs to the short-chain dehydrogenases/reductases (SDR) family.</text>
</comment>
<dbReference type="CDD" id="cd05233">
    <property type="entry name" value="SDR_c"/>
    <property type="match status" value="1"/>
</dbReference>
<evidence type="ECO:0000313" key="4">
    <source>
        <dbReference type="Proteomes" id="UP001595530"/>
    </source>
</evidence>
<gene>
    <name evidence="3" type="ORF">ACFOFO_01155</name>
</gene>
<name>A0ABV7EV38_9BURK</name>
<evidence type="ECO:0000256" key="1">
    <source>
        <dbReference type="ARBA" id="ARBA00006484"/>
    </source>
</evidence>
<dbReference type="InterPro" id="IPR002347">
    <property type="entry name" value="SDR_fam"/>
</dbReference>
<dbReference type="InterPro" id="IPR036291">
    <property type="entry name" value="NAD(P)-bd_dom_sf"/>
</dbReference>
<dbReference type="PANTHER" id="PTHR43639">
    <property type="entry name" value="OXIDOREDUCTASE, SHORT-CHAIN DEHYDROGENASE/REDUCTASE FAMILY (AFU_ORTHOLOGUE AFUA_5G02870)"/>
    <property type="match status" value="1"/>
</dbReference>
<dbReference type="PRINTS" id="PR00081">
    <property type="entry name" value="GDHRDH"/>
</dbReference>
<dbReference type="Gene3D" id="3.40.50.720">
    <property type="entry name" value="NAD(P)-binding Rossmann-like Domain"/>
    <property type="match status" value="1"/>
</dbReference>
<dbReference type="Pfam" id="PF13561">
    <property type="entry name" value="adh_short_C2"/>
    <property type="match status" value="1"/>
</dbReference>
<dbReference type="PANTHER" id="PTHR43639:SF1">
    <property type="entry name" value="SHORT-CHAIN DEHYDROGENASE_REDUCTASE FAMILY PROTEIN"/>
    <property type="match status" value="1"/>
</dbReference>
<evidence type="ECO:0000313" key="3">
    <source>
        <dbReference type="EMBL" id="MFC3106579.1"/>
    </source>
</evidence>
<keyword evidence="4" id="KW-1185">Reference proteome</keyword>
<sequence>MEFKGKTILITGGGAGIGRATAEAFGRAGARLAVAEIDPARAMAVRQALETTDVEALVLECDVTRPDHVASLADRIGAQFGGLDVLVNNVGDFRMLAKPFESYSDEEIEQLYAVNLKHIFMVTRAMLPLLRRNAPGSSIISVSSIEGFRAIPNCSVYATFKSAITGFTKSLAVELAPSGIRVNLIAPETTDTPQVPVSLMIPPEHREHIARWIPMGRFGTPEDIAGAALFLASPLAGWVTGTALHVDGGSLAAAGWYRDPKGTWTNLPVLSGNGLNL</sequence>
<evidence type="ECO:0000256" key="2">
    <source>
        <dbReference type="ARBA" id="ARBA00023002"/>
    </source>
</evidence>
<proteinExistence type="inferred from homology"/>
<comment type="caution">
    <text evidence="3">The sequence shown here is derived from an EMBL/GenBank/DDBJ whole genome shotgun (WGS) entry which is preliminary data.</text>
</comment>
<dbReference type="EC" id="1.1.1.-" evidence="3"/>
<dbReference type="RefSeq" id="WP_390328118.1">
    <property type="nucleotide sequence ID" value="NZ_JBHRTP010000003.1"/>
</dbReference>
<dbReference type="PRINTS" id="PR00080">
    <property type="entry name" value="SDRFAMILY"/>
</dbReference>
<reference evidence="4" key="1">
    <citation type="journal article" date="2019" name="Int. J. Syst. Evol. Microbiol.">
        <title>The Global Catalogue of Microorganisms (GCM) 10K type strain sequencing project: providing services to taxonomists for standard genome sequencing and annotation.</title>
        <authorList>
            <consortium name="The Broad Institute Genomics Platform"/>
            <consortium name="The Broad Institute Genome Sequencing Center for Infectious Disease"/>
            <person name="Wu L."/>
            <person name="Ma J."/>
        </authorList>
    </citation>
    <scope>NUCLEOTIDE SEQUENCE [LARGE SCALE GENOMIC DNA]</scope>
    <source>
        <strain evidence="4">KCTC 42986</strain>
    </source>
</reference>
<dbReference type="NCBIfam" id="NF005559">
    <property type="entry name" value="PRK07231.1"/>
    <property type="match status" value="1"/>
</dbReference>
<dbReference type="Proteomes" id="UP001595530">
    <property type="component" value="Unassembled WGS sequence"/>
</dbReference>
<organism evidence="3 4">
    <name type="scientific">Undibacterium arcticum</name>
    <dbReference type="NCBI Taxonomy" id="1762892"/>
    <lineage>
        <taxon>Bacteria</taxon>
        <taxon>Pseudomonadati</taxon>
        <taxon>Pseudomonadota</taxon>
        <taxon>Betaproteobacteria</taxon>
        <taxon>Burkholderiales</taxon>
        <taxon>Oxalobacteraceae</taxon>
        <taxon>Undibacterium</taxon>
    </lineage>
</organism>
<dbReference type="GO" id="GO:0016491">
    <property type="term" value="F:oxidoreductase activity"/>
    <property type="evidence" value="ECO:0007669"/>
    <property type="project" value="UniProtKB-KW"/>
</dbReference>
<accession>A0ABV7EV38</accession>
<keyword evidence="2 3" id="KW-0560">Oxidoreductase</keyword>
<dbReference type="SUPFAM" id="SSF51735">
    <property type="entry name" value="NAD(P)-binding Rossmann-fold domains"/>
    <property type="match status" value="1"/>
</dbReference>
<dbReference type="EMBL" id="JBHRTP010000003">
    <property type="protein sequence ID" value="MFC3106579.1"/>
    <property type="molecule type" value="Genomic_DNA"/>
</dbReference>